<comment type="caution">
    <text evidence="2">The sequence shown here is derived from an EMBL/GenBank/DDBJ whole genome shotgun (WGS) entry which is preliminary data.</text>
</comment>
<reference evidence="2" key="1">
    <citation type="submission" date="2019-06" db="EMBL/GenBank/DDBJ databases">
        <authorList>
            <person name="Zheng W."/>
        </authorList>
    </citation>
    <scope>NUCLEOTIDE SEQUENCE</scope>
    <source>
        <strain evidence="2">QDHG01</strain>
    </source>
</reference>
<dbReference type="Proteomes" id="UP000785679">
    <property type="component" value="Unassembled WGS sequence"/>
</dbReference>
<protein>
    <submittedName>
        <fullName evidence="2">Uncharacterized protein</fullName>
    </submittedName>
</protein>
<keyword evidence="3" id="KW-1185">Reference proteome</keyword>
<evidence type="ECO:0000313" key="2">
    <source>
        <dbReference type="EMBL" id="TNV70718.1"/>
    </source>
</evidence>
<organism evidence="2 3">
    <name type="scientific">Halteria grandinella</name>
    <dbReference type="NCBI Taxonomy" id="5974"/>
    <lineage>
        <taxon>Eukaryota</taxon>
        <taxon>Sar</taxon>
        <taxon>Alveolata</taxon>
        <taxon>Ciliophora</taxon>
        <taxon>Intramacronucleata</taxon>
        <taxon>Spirotrichea</taxon>
        <taxon>Stichotrichia</taxon>
        <taxon>Sporadotrichida</taxon>
        <taxon>Halteriidae</taxon>
        <taxon>Halteria</taxon>
    </lineage>
</organism>
<sequence length="91" mass="10014">MMQAREIPKLSPKRPNKNGAPAIATPAANEARPIAKSGRPSLKPIKRIEESANCIEMPSPTTKRHSKDKTMLCDNQKPRNPRNCKAIIASN</sequence>
<evidence type="ECO:0000313" key="3">
    <source>
        <dbReference type="Proteomes" id="UP000785679"/>
    </source>
</evidence>
<accession>A0A8J8N995</accession>
<evidence type="ECO:0000256" key="1">
    <source>
        <dbReference type="SAM" id="MobiDB-lite"/>
    </source>
</evidence>
<feature type="compositionally biased region" description="Low complexity" evidence="1">
    <location>
        <begin position="20"/>
        <end position="32"/>
    </location>
</feature>
<dbReference type="EMBL" id="RRYP01033486">
    <property type="protein sequence ID" value="TNV70718.1"/>
    <property type="molecule type" value="Genomic_DNA"/>
</dbReference>
<proteinExistence type="predicted"/>
<feature type="region of interest" description="Disordered" evidence="1">
    <location>
        <begin position="1"/>
        <end position="82"/>
    </location>
</feature>
<gene>
    <name evidence="2" type="ORF">FGO68_gene57</name>
</gene>
<dbReference type="AlphaFoldDB" id="A0A8J8N995"/>
<name>A0A8J8N995_HALGN</name>